<keyword evidence="2" id="KW-1185">Reference proteome</keyword>
<sequence>MTGPSALFFWLLPFKIDRIPAFSGSESALLDLEVESGVVLFQTGVATAPIRETRGYGSEIEKKEKT</sequence>
<evidence type="ECO:0000313" key="2">
    <source>
        <dbReference type="Proteomes" id="UP000070263"/>
    </source>
</evidence>
<reference evidence="1 2" key="1">
    <citation type="journal article" date="2016" name="Sci. Rep.">
        <title>Metabolic traits of an uncultured archaeal lineage -MSBL1- from brine pools of the Red Sea.</title>
        <authorList>
            <person name="Mwirichia R."/>
            <person name="Alam I."/>
            <person name="Rashid M."/>
            <person name="Vinu M."/>
            <person name="Ba-Alawi W."/>
            <person name="Anthony Kamau A."/>
            <person name="Kamanda Ngugi D."/>
            <person name="Goker M."/>
            <person name="Klenk H.P."/>
            <person name="Bajic V."/>
            <person name="Stingl U."/>
        </authorList>
    </citation>
    <scope>NUCLEOTIDE SEQUENCE [LARGE SCALE GENOMIC DNA]</scope>
    <source>
        <strain evidence="1">SCGC-AAA382A20</strain>
    </source>
</reference>
<evidence type="ECO:0000313" key="1">
    <source>
        <dbReference type="EMBL" id="KXB07289.1"/>
    </source>
</evidence>
<dbReference type="Proteomes" id="UP000070263">
    <property type="component" value="Unassembled WGS sequence"/>
</dbReference>
<comment type="caution">
    <text evidence="1">The sequence shown here is derived from an EMBL/GenBank/DDBJ whole genome shotgun (WGS) entry which is preliminary data.</text>
</comment>
<name>A0A133VLI5_9EURY</name>
<organism evidence="1 2">
    <name type="scientific">candidate division MSBL1 archaeon SCGC-AAA382A20</name>
    <dbReference type="NCBI Taxonomy" id="1698280"/>
    <lineage>
        <taxon>Archaea</taxon>
        <taxon>Methanobacteriati</taxon>
        <taxon>Methanobacteriota</taxon>
        <taxon>candidate division MSBL1</taxon>
    </lineage>
</organism>
<accession>A0A133VLI5</accession>
<dbReference type="EMBL" id="LHYE01000011">
    <property type="protein sequence ID" value="KXB07289.1"/>
    <property type="molecule type" value="Genomic_DNA"/>
</dbReference>
<gene>
    <name evidence="1" type="ORF">AKJ51_01645</name>
</gene>
<dbReference type="AlphaFoldDB" id="A0A133VLI5"/>
<protein>
    <submittedName>
        <fullName evidence="1">Uncharacterized protein</fullName>
    </submittedName>
</protein>
<proteinExistence type="predicted"/>